<dbReference type="Gene3D" id="2.170.120.30">
    <property type="match status" value="1"/>
</dbReference>
<dbReference type="InterPro" id="IPR053154">
    <property type="entry name" value="c-di-AMP_regulator"/>
</dbReference>
<feature type="chain" id="PRO_5038354035" evidence="2">
    <location>
        <begin position="20"/>
        <end position="356"/>
    </location>
</feature>
<protein>
    <submittedName>
        <fullName evidence="3">YbbR like protein</fullName>
    </submittedName>
</protein>
<dbReference type="Gene3D" id="2.170.120.40">
    <property type="entry name" value="YbbR-like domain"/>
    <property type="match status" value="2"/>
</dbReference>
<feature type="signal peptide" evidence="2">
    <location>
        <begin position="1"/>
        <end position="19"/>
    </location>
</feature>
<dbReference type="PANTHER" id="PTHR37804">
    <property type="entry name" value="CDAA REGULATORY PROTEIN CDAR"/>
    <property type="match status" value="1"/>
</dbReference>
<feature type="compositionally biased region" description="Low complexity" evidence="1">
    <location>
        <begin position="323"/>
        <end position="356"/>
    </location>
</feature>
<accession>A0A0R2MUN4</accession>
<evidence type="ECO:0000256" key="2">
    <source>
        <dbReference type="SAM" id="SignalP"/>
    </source>
</evidence>
<dbReference type="InterPro" id="IPR012505">
    <property type="entry name" value="YbbR"/>
</dbReference>
<comment type="caution">
    <text evidence="3">The sequence shown here is derived from an EMBL/GenBank/DDBJ whole genome shotgun (WGS) entry which is preliminary data.</text>
</comment>
<feature type="region of interest" description="Disordered" evidence="1">
    <location>
        <begin position="309"/>
        <end position="356"/>
    </location>
</feature>
<evidence type="ECO:0000313" key="4">
    <source>
        <dbReference type="Proteomes" id="UP000050969"/>
    </source>
</evidence>
<gene>
    <name evidence="3" type="ORF">IV56_GL001014</name>
</gene>
<organism evidence="3 4">
    <name type="scientific">Lacticaseibacillus saniviri JCM 17471 = DSM 24301</name>
    <dbReference type="NCBI Taxonomy" id="1293598"/>
    <lineage>
        <taxon>Bacteria</taxon>
        <taxon>Bacillati</taxon>
        <taxon>Bacillota</taxon>
        <taxon>Bacilli</taxon>
        <taxon>Lactobacillales</taxon>
        <taxon>Lactobacillaceae</taxon>
        <taxon>Lacticaseibacillus</taxon>
    </lineage>
</organism>
<sequence length="356" mass="37799">MYRLLALLLTIALFAYVNVQNINNTRPSGTQDTTILATKKQTVSVPLQINANTDKYFITGYPQKVKVTLEGNASLVTVSANTQSFRIIADLTKLGIGRHTVQLREEGLNKELTYTIDPRTIDVEIQTRDNKKMPIQVDFNKDSLAPGYTTEAPKLSTSTVDVTGARSEIERISQVVAKVALNRNTKTDVDQEVLLQALDSDGNTVNAVISPQTVHVTLPVVLPSKKVDLELEQKGSGVSGHRYSLSSETKRITVYGSNAELAKIKKVTLPVDVTGVSATVTKNIDVPAPSGLVGVDPKTVAVKIDVTGTTNATPSSTDGAAHSSDNSSSSSSANSSSSSSESASSDNESSSSSSSN</sequence>
<name>A0A0R2MUN4_9LACO</name>
<evidence type="ECO:0000256" key="1">
    <source>
        <dbReference type="SAM" id="MobiDB-lite"/>
    </source>
</evidence>
<feature type="compositionally biased region" description="Polar residues" evidence="1">
    <location>
        <begin position="309"/>
        <end position="318"/>
    </location>
</feature>
<reference evidence="3 4" key="1">
    <citation type="journal article" date="2015" name="Genome Announc.">
        <title>Expanding the biotechnology potential of lactobacilli through comparative genomics of 213 strains and associated genera.</title>
        <authorList>
            <person name="Sun Z."/>
            <person name="Harris H.M."/>
            <person name="McCann A."/>
            <person name="Guo C."/>
            <person name="Argimon S."/>
            <person name="Zhang W."/>
            <person name="Yang X."/>
            <person name="Jeffery I.B."/>
            <person name="Cooney J.C."/>
            <person name="Kagawa T.F."/>
            <person name="Liu W."/>
            <person name="Song Y."/>
            <person name="Salvetti E."/>
            <person name="Wrobel A."/>
            <person name="Rasinkangas P."/>
            <person name="Parkhill J."/>
            <person name="Rea M.C."/>
            <person name="O'Sullivan O."/>
            <person name="Ritari J."/>
            <person name="Douillard F.P."/>
            <person name="Paul Ross R."/>
            <person name="Yang R."/>
            <person name="Briner A.E."/>
            <person name="Felis G.E."/>
            <person name="de Vos W.M."/>
            <person name="Barrangou R."/>
            <person name="Klaenhammer T.R."/>
            <person name="Caufield P.W."/>
            <person name="Cui Y."/>
            <person name="Zhang H."/>
            <person name="O'Toole P.W."/>
        </authorList>
    </citation>
    <scope>NUCLEOTIDE SEQUENCE [LARGE SCALE GENOMIC DNA]</scope>
    <source>
        <strain evidence="3 4">DSM 24301</strain>
    </source>
</reference>
<dbReference type="PATRIC" id="fig|1293598.4.peg.1064"/>
<dbReference type="STRING" id="1293598.IV56_GL001014"/>
<proteinExistence type="predicted"/>
<evidence type="ECO:0000313" key="3">
    <source>
        <dbReference type="EMBL" id="KRO16572.1"/>
    </source>
</evidence>
<dbReference type="Proteomes" id="UP000050969">
    <property type="component" value="Unassembled WGS sequence"/>
</dbReference>
<dbReference type="Pfam" id="PF07949">
    <property type="entry name" value="YbbR"/>
    <property type="match status" value="3"/>
</dbReference>
<dbReference type="EMBL" id="JQCE01000035">
    <property type="protein sequence ID" value="KRO16572.1"/>
    <property type="molecule type" value="Genomic_DNA"/>
</dbReference>
<keyword evidence="4" id="KW-1185">Reference proteome</keyword>
<dbReference type="PANTHER" id="PTHR37804:SF1">
    <property type="entry name" value="CDAA REGULATORY PROTEIN CDAR"/>
    <property type="match status" value="1"/>
</dbReference>
<keyword evidence="2" id="KW-0732">Signal</keyword>
<dbReference type="AlphaFoldDB" id="A0A0R2MUN4"/>